<dbReference type="Pfam" id="PF08659">
    <property type="entry name" value="KR"/>
    <property type="match status" value="1"/>
</dbReference>
<feature type="active site" description="Proton donor; for dehydratase activity" evidence="8">
    <location>
        <position position="1172"/>
    </location>
</feature>
<dbReference type="InterPro" id="IPR013968">
    <property type="entry name" value="PKS_KR"/>
</dbReference>
<dbReference type="EMBL" id="KZ613817">
    <property type="protein sequence ID" value="PMD58578.1"/>
    <property type="molecule type" value="Genomic_DNA"/>
</dbReference>
<dbReference type="InterPro" id="IPR036291">
    <property type="entry name" value="NAD(P)-bd_dom_sf"/>
</dbReference>
<dbReference type="PROSITE" id="PS52019">
    <property type="entry name" value="PKS_MFAS_DH"/>
    <property type="match status" value="1"/>
</dbReference>
<keyword evidence="1" id="KW-0596">Phosphopantetheine</keyword>
<dbReference type="InterPro" id="IPR016036">
    <property type="entry name" value="Malonyl_transacylase_ACP-bd"/>
</dbReference>
<dbReference type="GO" id="GO:0030639">
    <property type="term" value="P:polyketide biosynthetic process"/>
    <property type="evidence" value="ECO:0007669"/>
    <property type="project" value="UniProtKB-ARBA"/>
</dbReference>
<dbReference type="PROSITE" id="PS52004">
    <property type="entry name" value="KS3_2"/>
    <property type="match status" value="1"/>
</dbReference>
<evidence type="ECO:0000256" key="1">
    <source>
        <dbReference type="ARBA" id="ARBA00022450"/>
    </source>
</evidence>
<dbReference type="InterPro" id="IPR042104">
    <property type="entry name" value="PKS_dehydratase_sf"/>
</dbReference>
<accession>A0A2J6T6D9</accession>
<dbReference type="InterPro" id="IPR020841">
    <property type="entry name" value="PKS_Beta-ketoAc_synthase_dom"/>
</dbReference>
<feature type="region of interest" description="C-terminal hotdog fold" evidence="8">
    <location>
        <begin position="1107"/>
        <end position="1261"/>
    </location>
</feature>
<keyword evidence="2" id="KW-0597">Phosphoprotein</keyword>
<dbReference type="FunFam" id="3.40.50.720:FF:000209">
    <property type="entry name" value="Polyketide synthase Pks12"/>
    <property type="match status" value="1"/>
</dbReference>
<dbReference type="InterPro" id="IPR049900">
    <property type="entry name" value="PKS_mFAS_DH"/>
</dbReference>
<dbReference type="Pfam" id="PF02801">
    <property type="entry name" value="Ketoacyl-synt_C"/>
    <property type="match status" value="1"/>
</dbReference>
<dbReference type="InParanoid" id="A0A2J6T6D9"/>
<dbReference type="InterPro" id="IPR020807">
    <property type="entry name" value="PKS_DH"/>
</dbReference>
<dbReference type="PANTHER" id="PTHR43775">
    <property type="entry name" value="FATTY ACID SYNTHASE"/>
    <property type="match status" value="1"/>
</dbReference>
<dbReference type="InterPro" id="IPR020843">
    <property type="entry name" value="ER"/>
</dbReference>
<dbReference type="SUPFAM" id="SSF51735">
    <property type="entry name" value="NAD(P)-binding Rossmann-fold domains"/>
    <property type="match status" value="2"/>
</dbReference>
<feature type="domain" description="Ketosynthase family 3 (KS3)" evidence="10">
    <location>
        <begin position="1"/>
        <end position="425"/>
    </location>
</feature>
<dbReference type="Gene3D" id="3.40.50.720">
    <property type="entry name" value="NAD(P)-binding Rossmann-like Domain"/>
    <property type="match status" value="2"/>
</dbReference>
<dbReference type="InterPro" id="IPR014030">
    <property type="entry name" value="Ketoacyl_synth_N"/>
</dbReference>
<dbReference type="InterPro" id="IPR013217">
    <property type="entry name" value="Methyltransf_12"/>
</dbReference>
<dbReference type="GO" id="GO:0006633">
    <property type="term" value="P:fatty acid biosynthetic process"/>
    <property type="evidence" value="ECO:0007669"/>
    <property type="project" value="TreeGrafter"/>
</dbReference>
<protein>
    <submittedName>
        <fullName evidence="12">Polyketide synthase</fullName>
    </submittedName>
</protein>
<dbReference type="Gene3D" id="3.40.50.150">
    <property type="entry name" value="Vaccinia Virus protein VP39"/>
    <property type="match status" value="1"/>
</dbReference>
<dbReference type="InterPro" id="IPR057326">
    <property type="entry name" value="KR_dom"/>
</dbReference>
<evidence type="ECO:0000256" key="6">
    <source>
        <dbReference type="ARBA" id="ARBA00023268"/>
    </source>
</evidence>
<dbReference type="PANTHER" id="PTHR43775:SF29">
    <property type="entry name" value="ASPERFURANONE POLYKETIDE SYNTHASE AFOG-RELATED"/>
    <property type="match status" value="1"/>
</dbReference>
<dbReference type="InterPro" id="IPR032821">
    <property type="entry name" value="PKS_assoc"/>
</dbReference>
<feature type="region of interest" description="N-terminal hotdog fold" evidence="8">
    <location>
        <begin position="952"/>
        <end position="1089"/>
    </location>
</feature>
<dbReference type="InterPro" id="IPR049551">
    <property type="entry name" value="PKS_DH_C"/>
</dbReference>
<dbReference type="GO" id="GO:0016491">
    <property type="term" value="F:oxidoreductase activity"/>
    <property type="evidence" value="ECO:0007669"/>
    <property type="project" value="UniProtKB-KW"/>
</dbReference>
<reference evidence="12 13" key="1">
    <citation type="submission" date="2016-04" db="EMBL/GenBank/DDBJ databases">
        <title>A degradative enzymes factory behind the ericoid mycorrhizal symbiosis.</title>
        <authorList>
            <consortium name="DOE Joint Genome Institute"/>
            <person name="Martino E."/>
            <person name="Morin E."/>
            <person name="Grelet G."/>
            <person name="Kuo A."/>
            <person name="Kohler A."/>
            <person name="Daghino S."/>
            <person name="Barry K."/>
            <person name="Choi C."/>
            <person name="Cichocki N."/>
            <person name="Clum A."/>
            <person name="Copeland A."/>
            <person name="Hainaut M."/>
            <person name="Haridas S."/>
            <person name="Labutti K."/>
            <person name="Lindquist E."/>
            <person name="Lipzen A."/>
            <person name="Khouja H.-R."/>
            <person name="Murat C."/>
            <person name="Ohm R."/>
            <person name="Olson A."/>
            <person name="Spatafora J."/>
            <person name="Veneault-Fourrey C."/>
            <person name="Henrissat B."/>
            <person name="Grigoriev I."/>
            <person name="Martin F."/>
            <person name="Perotto S."/>
        </authorList>
    </citation>
    <scope>NUCLEOTIDE SEQUENCE [LARGE SCALE GENOMIC DNA]</scope>
    <source>
        <strain evidence="12 13">E</strain>
    </source>
</reference>
<dbReference type="InterPro" id="IPR016039">
    <property type="entry name" value="Thiolase-like"/>
</dbReference>
<dbReference type="InterPro" id="IPR006162">
    <property type="entry name" value="Ppantetheine_attach_site"/>
</dbReference>
<evidence type="ECO:0000256" key="3">
    <source>
        <dbReference type="ARBA" id="ARBA00022679"/>
    </source>
</evidence>
<dbReference type="SUPFAM" id="SSF55048">
    <property type="entry name" value="Probable ACP-binding domain of malonyl-CoA ACP transacylase"/>
    <property type="match status" value="1"/>
</dbReference>
<dbReference type="Pfam" id="PF00698">
    <property type="entry name" value="Acyl_transf_1"/>
    <property type="match status" value="1"/>
</dbReference>
<dbReference type="Gene3D" id="3.40.47.10">
    <property type="match status" value="1"/>
</dbReference>
<dbReference type="Pfam" id="PF23114">
    <property type="entry name" value="NAD-bd_HRPKS_sdrA"/>
    <property type="match status" value="1"/>
</dbReference>
<organism evidence="12 13">
    <name type="scientific">Hyaloscypha bicolor E</name>
    <dbReference type="NCBI Taxonomy" id="1095630"/>
    <lineage>
        <taxon>Eukaryota</taxon>
        <taxon>Fungi</taxon>
        <taxon>Dikarya</taxon>
        <taxon>Ascomycota</taxon>
        <taxon>Pezizomycotina</taxon>
        <taxon>Leotiomycetes</taxon>
        <taxon>Helotiales</taxon>
        <taxon>Hyaloscyphaceae</taxon>
        <taxon>Hyaloscypha</taxon>
        <taxon>Hyaloscypha bicolor</taxon>
    </lineage>
</organism>
<evidence type="ECO:0000259" key="10">
    <source>
        <dbReference type="PROSITE" id="PS52004"/>
    </source>
</evidence>
<dbReference type="InterPro" id="IPR009081">
    <property type="entry name" value="PP-bd_ACP"/>
</dbReference>
<evidence type="ECO:0000259" key="9">
    <source>
        <dbReference type="PROSITE" id="PS50075"/>
    </source>
</evidence>
<dbReference type="Gene3D" id="3.10.129.110">
    <property type="entry name" value="Polyketide synthase dehydratase"/>
    <property type="match status" value="1"/>
</dbReference>
<dbReference type="InterPro" id="IPR014043">
    <property type="entry name" value="Acyl_transferase_dom"/>
</dbReference>
<dbReference type="Gene3D" id="1.10.1200.10">
    <property type="entry name" value="ACP-like"/>
    <property type="match status" value="1"/>
</dbReference>
<gene>
    <name evidence="12" type="ORF">K444DRAFT_530546</name>
</gene>
<dbReference type="Pfam" id="PF16197">
    <property type="entry name" value="KAsynt_C_assoc"/>
    <property type="match status" value="1"/>
</dbReference>
<dbReference type="OrthoDB" id="329835at2759"/>
<dbReference type="InterPro" id="IPR050091">
    <property type="entry name" value="PKS_NRPS_Biosynth_Enz"/>
</dbReference>
<evidence type="ECO:0000256" key="2">
    <source>
        <dbReference type="ARBA" id="ARBA00022553"/>
    </source>
</evidence>
<dbReference type="SMART" id="SM00829">
    <property type="entry name" value="PKS_ER"/>
    <property type="match status" value="1"/>
</dbReference>
<proteinExistence type="predicted"/>
<dbReference type="SMART" id="SM00822">
    <property type="entry name" value="PKS_KR"/>
    <property type="match status" value="1"/>
</dbReference>
<name>A0A2J6T6D9_9HELO</name>
<dbReference type="CDD" id="cd05195">
    <property type="entry name" value="enoyl_red"/>
    <property type="match status" value="1"/>
</dbReference>
<dbReference type="SUPFAM" id="SSF47336">
    <property type="entry name" value="ACP-like"/>
    <property type="match status" value="1"/>
</dbReference>
<feature type="domain" description="PKS/mFAS DH" evidence="11">
    <location>
        <begin position="952"/>
        <end position="1261"/>
    </location>
</feature>
<dbReference type="SUPFAM" id="SSF53901">
    <property type="entry name" value="Thiolase-like"/>
    <property type="match status" value="1"/>
</dbReference>
<dbReference type="InterPro" id="IPR001227">
    <property type="entry name" value="Ac_transferase_dom_sf"/>
</dbReference>
<dbReference type="STRING" id="1095630.A0A2J6T6D9"/>
<dbReference type="SMART" id="SM00825">
    <property type="entry name" value="PKS_KS"/>
    <property type="match status" value="1"/>
</dbReference>
<evidence type="ECO:0000256" key="5">
    <source>
        <dbReference type="ARBA" id="ARBA00023002"/>
    </source>
</evidence>
<dbReference type="Gene3D" id="3.40.366.10">
    <property type="entry name" value="Malonyl-Coenzyme A Acyl Carrier Protein, domain 2"/>
    <property type="match status" value="1"/>
</dbReference>
<evidence type="ECO:0000256" key="4">
    <source>
        <dbReference type="ARBA" id="ARBA00022857"/>
    </source>
</evidence>
<evidence type="ECO:0000256" key="8">
    <source>
        <dbReference type="PROSITE-ProRule" id="PRU01363"/>
    </source>
</evidence>
<keyword evidence="3" id="KW-0808">Transferase</keyword>
<dbReference type="PROSITE" id="PS00012">
    <property type="entry name" value="PHOSPHOPANTETHEINE"/>
    <property type="match status" value="1"/>
</dbReference>
<dbReference type="InterPro" id="IPR014031">
    <property type="entry name" value="Ketoacyl_synth_C"/>
</dbReference>
<dbReference type="Gene3D" id="3.90.180.10">
    <property type="entry name" value="Medium-chain alcohol dehydrogenases, catalytic domain"/>
    <property type="match status" value="1"/>
</dbReference>
<dbReference type="Pfam" id="PF13602">
    <property type="entry name" value="ADH_zinc_N_2"/>
    <property type="match status" value="1"/>
</dbReference>
<dbReference type="Pfam" id="PF21089">
    <property type="entry name" value="PKS_DH_N"/>
    <property type="match status" value="1"/>
</dbReference>
<dbReference type="CDD" id="cd02440">
    <property type="entry name" value="AdoMet_MTases"/>
    <property type="match status" value="1"/>
</dbReference>
<dbReference type="InterPro" id="IPR056501">
    <property type="entry name" value="NAD-bd_HRPKS_sdrA"/>
</dbReference>
<feature type="domain" description="Carrier" evidence="9">
    <location>
        <begin position="2453"/>
        <end position="2530"/>
    </location>
</feature>
<keyword evidence="6" id="KW-0511">Multifunctional enzyme</keyword>
<sequence length="2542" mass="280209">MPIAVIGMGCRLAGTATSPQRLWQMLTRGQSGWSRGDNSRFKMDSFYHPSKELRGAFNARGLYLLKQDVSHFDNQFFRISPLEAQAIDPQQRLLLEVAYEAFENAGISIESLASSETGVYCAVSNNDYERMQSRDPEFSPNHRFIGTGTALASNRISYHFDLNGPSITIDTACSGSLVAVHQACKAIRSGEIDQALVGGTNLILDPEQIAVMSSMQVLSDDGRCYSFDNRANGFGRGEGVAAIVLKPLRDAMRDGDPIQSVIRATAINQDGQTPSVTVPSQAAQVRMINKVYADVGLDPRDTCYVEAHGTGTQVGDKIEAAAIFNTFCCGRPSDSPLYVGSVKTNIGHTESTAGIAGLLKSVMILNSRKIPPNLNFSHPNEQIPLHDWQINIPRKVLPWPENHIRRASVNSFGYGGTNAHVILEAPEDYLASHSQLHANHEHTTTKGTTNGELKLLRAPENADQVPQKRRLFVFTHAAQRGMGTMATNFKQYLRTWAQDQDESQFLDELAYTLAMRRSYLAFRVAVSATNLTELLDALEAISKGIIRPQKALENPKICFAFTGQGAQWARMGQELLSTYPLFAASMQTAELHLASLGAEWSLLKELSQKPGESRMNEAAISQPCCTAIQIALVNLLRSWGIRPTVVCGHSSGEIAAAYAAGFLSDHDALNIACFRGQAVGKLKTEHPELDGGMMAVGLSAEQVQHYIDENASNDPFVKVVVACINSPMSVTLSGDKSALQLIRTDLESDGVFNRLLAVDVAYHSHHMGLVRKEYLELMKDLRPLQSNDGIRMISSVTGKEIHGKAMNAEYWAENMVSAVRFSEALEGALILSDEDINGSRLTVNMILEVGPHSALAGPIKQTLKAIAHSSAKVSYHSMLSRNDDAVKTAVDMSGHLFTLGYHVSFNSINDPSNILDKRTLTNMPVYNWQHSTSHWSEGRISTQFRLRQFARHDLLGVPSNDSIPTEPTWRNYLSSSEMPWLSGHVIDDQVIFPASGYICMALEALRQMTITNGRMWKNIICRFREVVIGRALLIPENSRVETFFTLRRYASSTQESSSIWKEFRVSSISATGKDTEHCRGLVCAAQEDLYHMETTRKGFEDAQKTCRRTINVGKYYSDLKSVGMSYTGPFSNLTQISTQPLDSLCTVTIPETKSSMPGKYQQPHVLHPATLDMCFQTVFPALMASTKMDSSMVISGIEELNISSDVSSEPGKSFLAHATIQPFGRLKYRATIDVGDSYLKEPSLISIRGLRANSTYEISSTSNQSQKHNLCRQLEWGLDTACAKQDDLNQLCRFDLELDPTMERRNTFDCYIRHVIQQVLAVITDKDEASMVAHHRKLVHWMRSQERDPLAEVHPKLRENIQSLGADGKMLVHVGDHLADILTGKIDPLTAMMKDDLLYQLYAMENIQRCHIQLANYLRQLQFKNPRMRILEIGAGTASMSIIALEALTGDPKTRRAGKAKLDKYVFTDISSGFFEKGKATLADWGELVEFKKLDIEKSVKEQGFDEGCYDLVIASNVLHATQTMYKTMQNVRSLLKPEGKLALVEITENHMFWHITVGALPGWWLGAEDDRIDSPLLALPKWDNLLHDTGFSGIDAMMKDYESAHEHQVSLIISTAKARLDSEDQPAIEIICSDKEKSIADAFYKLITSVNQQRQILQSSLGQAEYSNKICVVLLEILAPFLRSCTEIEFQKIKSMFGQAKGILWVTRGGAIEATEPEKAIITGLVRTLRSEDHALNICTLDLDPKTENPADMAQHVFEIFGQAFRPHSEHGYFREFEYAIRNDKILIPRIVENDPLESYVRNTVNDLEPAVGSLDQPGRSLGLEIQTPGILDSLYWTDSTSHNRKPNANEVRIEVNMIALNFKDLMNAMGQLPGLSAMLIECSGTVVEVGDATNGEFKVGDLVCAIYPEGVATRSNIDYRQVQRIPDGMPLELATAIPISYATALYALRDVACIKKGDSILIHAAAGALGQAAIAIAQYYQAGEIFVTIGSPEKRALIKKNFGISDENIFSSRTLLFGQGIQRRTNGRGVDVVLNSLSGDATRESQNCLAQFGRFVEVGKKDLLSNARMETQYLEKNATFSAVDLGMVAQHIPSKFQEILRTVIDLVHTQKLQAVHPVTLLPISELETAFRQMQTRKHVGKLILQIDHDSQVKVRHAPLPPTKLKDDHTYLVVGGLGGIGKALVRHLADLGAKHIATLSRSGVDNESKTALVKEMREAGVNLVIQQGSVTEIEDIKKLKDLVGERTIRGIIQGAMVLQDSAISNMTHAQWQTTLGPKVTGTLNLHSVFDGALDFFILLSSVSGIVGSHGQGNYSAGSTFQDAFARCLSSKNHPVCSIDLCIVSSEGYAAEHQVAAKHAMRYGAGVVSMEEVFALVNHAISYPLASNPTMAQVLVGVNPADPTSSSEESAAQRPDPRFSHIWNTSSRLGTTNAGTSEVNACAALLAATTQYLAVQTVLAAFAEKLSRLLGVSAEEINPAQSVSSYGMDSLIAIELRNWVLKQLESYVQTVELMSPLLIQDLARLMAERSRLVPAGLFSTKD</sequence>
<dbReference type="SUPFAM" id="SSF53335">
    <property type="entry name" value="S-adenosyl-L-methionine-dependent methyltransferases"/>
    <property type="match status" value="1"/>
</dbReference>
<dbReference type="PROSITE" id="PS50075">
    <property type="entry name" value="CARRIER"/>
    <property type="match status" value="1"/>
</dbReference>
<dbReference type="InterPro" id="IPR049552">
    <property type="entry name" value="PKS_DH_N"/>
</dbReference>
<dbReference type="InterPro" id="IPR016035">
    <property type="entry name" value="Acyl_Trfase/lysoPLipase"/>
</dbReference>
<evidence type="ECO:0000313" key="13">
    <source>
        <dbReference type="Proteomes" id="UP000235371"/>
    </source>
</evidence>
<dbReference type="SMART" id="SM00826">
    <property type="entry name" value="PKS_DH"/>
    <property type="match status" value="1"/>
</dbReference>
<dbReference type="Pfam" id="PF08242">
    <property type="entry name" value="Methyltransf_12"/>
    <property type="match status" value="1"/>
</dbReference>
<dbReference type="Pfam" id="PF23297">
    <property type="entry name" value="ACP_SdgA_C"/>
    <property type="match status" value="1"/>
</dbReference>
<dbReference type="SMART" id="SM00823">
    <property type="entry name" value="PKS_PP"/>
    <property type="match status" value="1"/>
</dbReference>
<keyword evidence="4" id="KW-0521">NADP</keyword>
<dbReference type="Gene3D" id="3.30.70.3290">
    <property type="match status" value="1"/>
</dbReference>
<dbReference type="RefSeq" id="XP_024735482.1">
    <property type="nucleotide sequence ID" value="XM_024874910.1"/>
</dbReference>
<dbReference type="Pfam" id="PF14765">
    <property type="entry name" value="PS-DH"/>
    <property type="match status" value="1"/>
</dbReference>
<dbReference type="FunFam" id="3.40.47.10:FF:000019">
    <property type="entry name" value="Polyketide synthase type I"/>
    <property type="match status" value="1"/>
</dbReference>
<dbReference type="InterPro" id="IPR013154">
    <property type="entry name" value="ADH-like_N"/>
</dbReference>
<dbReference type="GO" id="GO:1901336">
    <property type="term" value="P:lactone biosynthetic process"/>
    <property type="evidence" value="ECO:0007669"/>
    <property type="project" value="UniProtKB-ARBA"/>
</dbReference>
<dbReference type="GO" id="GO:0031177">
    <property type="term" value="F:phosphopantetheine binding"/>
    <property type="evidence" value="ECO:0007669"/>
    <property type="project" value="InterPro"/>
</dbReference>
<dbReference type="CDD" id="cd00833">
    <property type="entry name" value="PKS"/>
    <property type="match status" value="1"/>
</dbReference>
<feature type="active site" description="Proton acceptor; for dehydratase activity" evidence="8">
    <location>
        <position position="984"/>
    </location>
</feature>
<dbReference type="SUPFAM" id="SSF52151">
    <property type="entry name" value="FabD/lysophospholipase-like"/>
    <property type="match status" value="1"/>
</dbReference>
<dbReference type="InterPro" id="IPR036736">
    <property type="entry name" value="ACP-like_sf"/>
</dbReference>
<dbReference type="InterPro" id="IPR011032">
    <property type="entry name" value="GroES-like_sf"/>
</dbReference>
<keyword evidence="5" id="KW-0560">Oxidoreductase</keyword>
<evidence type="ECO:0000256" key="7">
    <source>
        <dbReference type="ARBA" id="ARBA00023315"/>
    </source>
</evidence>
<keyword evidence="13" id="KW-1185">Reference proteome</keyword>
<dbReference type="InterPro" id="IPR029063">
    <property type="entry name" value="SAM-dependent_MTases_sf"/>
</dbReference>
<dbReference type="Pfam" id="PF00109">
    <property type="entry name" value="ketoacyl-synt"/>
    <property type="match status" value="1"/>
</dbReference>
<dbReference type="GeneID" id="36582990"/>
<dbReference type="Pfam" id="PF08240">
    <property type="entry name" value="ADH_N"/>
    <property type="match status" value="1"/>
</dbReference>
<dbReference type="SMART" id="SM00827">
    <property type="entry name" value="PKS_AT"/>
    <property type="match status" value="1"/>
</dbReference>
<evidence type="ECO:0000313" key="12">
    <source>
        <dbReference type="EMBL" id="PMD58578.1"/>
    </source>
</evidence>
<dbReference type="GO" id="GO:0004312">
    <property type="term" value="F:fatty acid synthase activity"/>
    <property type="evidence" value="ECO:0007669"/>
    <property type="project" value="TreeGrafter"/>
</dbReference>
<dbReference type="SUPFAM" id="SSF50129">
    <property type="entry name" value="GroES-like"/>
    <property type="match status" value="1"/>
</dbReference>
<evidence type="ECO:0000259" key="11">
    <source>
        <dbReference type="PROSITE" id="PS52019"/>
    </source>
</evidence>
<dbReference type="InterPro" id="IPR020806">
    <property type="entry name" value="PKS_PP-bd"/>
</dbReference>
<dbReference type="Proteomes" id="UP000235371">
    <property type="component" value="Unassembled WGS sequence"/>
</dbReference>
<keyword evidence="7" id="KW-0012">Acyltransferase</keyword>